<feature type="transmembrane region" description="Helical" evidence="6">
    <location>
        <begin position="138"/>
        <end position="156"/>
    </location>
</feature>
<evidence type="ECO:0000256" key="6">
    <source>
        <dbReference type="SAM" id="Phobius"/>
    </source>
</evidence>
<organism evidence="8 9">
    <name type="scientific">Xylaria arbuscula</name>
    <dbReference type="NCBI Taxonomy" id="114810"/>
    <lineage>
        <taxon>Eukaryota</taxon>
        <taxon>Fungi</taxon>
        <taxon>Dikarya</taxon>
        <taxon>Ascomycota</taxon>
        <taxon>Pezizomycotina</taxon>
        <taxon>Sordariomycetes</taxon>
        <taxon>Xylariomycetidae</taxon>
        <taxon>Xylariales</taxon>
        <taxon>Xylariaceae</taxon>
        <taxon>Xylaria</taxon>
    </lineage>
</organism>
<gene>
    <name evidence="8" type="ORF">NPX13_g1376</name>
</gene>
<reference evidence="8" key="1">
    <citation type="submission" date="2022-07" db="EMBL/GenBank/DDBJ databases">
        <title>Genome Sequence of Xylaria arbuscula.</title>
        <authorList>
            <person name="Buettner E."/>
        </authorList>
    </citation>
    <scope>NUCLEOTIDE SEQUENCE</scope>
    <source>
        <strain evidence="8">VT107</strain>
    </source>
</reference>
<dbReference type="EMBL" id="JANPWZ010000122">
    <property type="protein sequence ID" value="KAJ3579193.1"/>
    <property type="molecule type" value="Genomic_DNA"/>
</dbReference>
<evidence type="ECO:0000259" key="7">
    <source>
        <dbReference type="PROSITE" id="PS50850"/>
    </source>
</evidence>
<dbReference type="VEuPathDB" id="FungiDB:F4678DRAFT_475627"/>
<sequence length="359" mass="39343">MGLGILGVQGHVPGTTRYFDDPDRPQIADDSADDTHGLKCDRSGPVPIILNPQPSDDPNDPLNWPLWQRDAITFILSLTAIFATALGPILAANTLTLSVWFKLNFTYIALLTGYFLLGVGVAGFFFVPSGRIWGKRHLFILGLVILIGTSAWAGAVGHNYTSLLWARIIQGVGTAPFEGLVNAAVGDLYFVHQRGKRMAFTNLAVFGGAFFTPILVGKITHTIKWWWTFNLVSIFCAACLVAVFLFCPETAYRRDPALNTDIASFSSTGEDHSLNDEEKRAVSPQQQQQQQQQGAQGTSTTTATAPQPIRPKKTFVESLALFDGRKTDENFLKLLFRPLPLFAQPAFLWAALIQGTMIG</sequence>
<evidence type="ECO:0000256" key="3">
    <source>
        <dbReference type="ARBA" id="ARBA00022989"/>
    </source>
</evidence>
<dbReference type="AlphaFoldDB" id="A0A9W8NMU0"/>
<evidence type="ECO:0000256" key="1">
    <source>
        <dbReference type="ARBA" id="ARBA00004141"/>
    </source>
</evidence>
<dbReference type="InterPro" id="IPR036259">
    <property type="entry name" value="MFS_trans_sf"/>
</dbReference>
<dbReference type="Pfam" id="PF07690">
    <property type="entry name" value="MFS_1"/>
    <property type="match status" value="1"/>
</dbReference>
<keyword evidence="4 6" id="KW-0472">Membrane</keyword>
<evidence type="ECO:0000256" key="5">
    <source>
        <dbReference type="SAM" id="MobiDB-lite"/>
    </source>
</evidence>
<dbReference type="SUPFAM" id="SSF103473">
    <property type="entry name" value="MFS general substrate transporter"/>
    <property type="match status" value="1"/>
</dbReference>
<dbReference type="InterPro" id="IPR020846">
    <property type="entry name" value="MFS_dom"/>
</dbReference>
<dbReference type="Proteomes" id="UP001148614">
    <property type="component" value="Unassembled WGS sequence"/>
</dbReference>
<feature type="transmembrane region" description="Helical" evidence="6">
    <location>
        <begin position="104"/>
        <end position="126"/>
    </location>
</feature>
<feature type="domain" description="Major facilitator superfamily (MFS) profile" evidence="7">
    <location>
        <begin position="72"/>
        <end position="359"/>
    </location>
</feature>
<protein>
    <recommendedName>
        <fullName evidence="7">Major facilitator superfamily (MFS) profile domain-containing protein</fullName>
    </recommendedName>
</protein>
<keyword evidence="3 6" id="KW-1133">Transmembrane helix</keyword>
<dbReference type="GO" id="GO:0022857">
    <property type="term" value="F:transmembrane transporter activity"/>
    <property type="evidence" value="ECO:0007669"/>
    <property type="project" value="InterPro"/>
</dbReference>
<evidence type="ECO:0000256" key="4">
    <source>
        <dbReference type="ARBA" id="ARBA00023136"/>
    </source>
</evidence>
<feature type="compositionally biased region" description="Low complexity" evidence="5">
    <location>
        <begin position="283"/>
        <end position="307"/>
    </location>
</feature>
<feature type="transmembrane region" description="Helical" evidence="6">
    <location>
        <begin position="71"/>
        <end position="92"/>
    </location>
</feature>
<accession>A0A9W8NMU0</accession>
<evidence type="ECO:0000313" key="8">
    <source>
        <dbReference type="EMBL" id="KAJ3579193.1"/>
    </source>
</evidence>
<keyword evidence="2 6" id="KW-0812">Transmembrane</keyword>
<feature type="transmembrane region" description="Helical" evidence="6">
    <location>
        <begin position="225"/>
        <end position="247"/>
    </location>
</feature>
<feature type="region of interest" description="Disordered" evidence="5">
    <location>
        <begin position="267"/>
        <end position="307"/>
    </location>
</feature>
<dbReference type="PROSITE" id="PS50850">
    <property type="entry name" value="MFS"/>
    <property type="match status" value="1"/>
</dbReference>
<feature type="region of interest" description="Disordered" evidence="5">
    <location>
        <begin position="16"/>
        <end position="38"/>
    </location>
</feature>
<dbReference type="GO" id="GO:0005886">
    <property type="term" value="C:plasma membrane"/>
    <property type="evidence" value="ECO:0007669"/>
    <property type="project" value="TreeGrafter"/>
</dbReference>
<feature type="transmembrane region" description="Helical" evidence="6">
    <location>
        <begin position="198"/>
        <end position="219"/>
    </location>
</feature>
<name>A0A9W8NMU0_9PEZI</name>
<feature type="compositionally biased region" description="Basic and acidic residues" evidence="5">
    <location>
        <begin position="18"/>
        <end position="38"/>
    </location>
</feature>
<dbReference type="Gene3D" id="1.20.1250.20">
    <property type="entry name" value="MFS general substrate transporter like domains"/>
    <property type="match status" value="1"/>
</dbReference>
<feature type="transmembrane region" description="Helical" evidence="6">
    <location>
        <begin position="168"/>
        <end position="191"/>
    </location>
</feature>
<dbReference type="PANTHER" id="PTHR23502">
    <property type="entry name" value="MAJOR FACILITATOR SUPERFAMILY"/>
    <property type="match status" value="1"/>
</dbReference>
<dbReference type="PANTHER" id="PTHR23502:SF29">
    <property type="entry name" value="TRANSPORTER, PUTATIVE (AFU_ORTHOLOGUE AFUA_6G06680)-RELATED"/>
    <property type="match status" value="1"/>
</dbReference>
<proteinExistence type="predicted"/>
<dbReference type="InterPro" id="IPR011701">
    <property type="entry name" value="MFS"/>
</dbReference>
<evidence type="ECO:0000256" key="2">
    <source>
        <dbReference type="ARBA" id="ARBA00022692"/>
    </source>
</evidence>
<comment type="caution">
    <text evidence="8">The sequence shown here is derived from an EMBL/GenBank/DDBJ whole genome shotgun (WGS) entry which is preliminary data.</text>
</comment>
<keyword evidence="9" id="KW-1185">Reference proteome</keyword>
<comment type="subcellular location">
    <subcellularLocation>
        <location evidence="1">Membrane</location>
        <topology evidence="1">Multi-pass membrane protein</topology>
    </subcellularLocation>
</comment>
<feature type="compositionally biased region" description="Basic and acidic residues" evidence="5">
    <location>
        <begin position="269"/>
        <end position="281"/>
    </location>
</feature>
<evidence type="ECO:0000313" key="9">
    <source>
        <dbReference type="Proteomes" id="UP001148614"/>
    </source>
</evidence>